<evidence type="ECO:0000256" key="1">
    <source>
        <dbReference type="SAM" id="Coils"/>
    </source>
</evidence>
<dbReference type="KEGG" id="pno:SNOG_07036"/>
<dbReference type="GO" id="GO:0070682">
    <property type="term" value="P:proteasome regulatory particle assembly"/>
    <property type="evidence" value="ECO:0007669"/>
    <property type="project" value="InterPro"/>
</dbReference>
<dbReference type="PANTHER" id="PTHR40422">
    <property type="entry name" value="TRANSLATION MACHINERY-ASSOCIATED PROTEIN 17"/>
    <property type="match status" value="1"/>
</dbReference>
<dbReference type="RefSeq" id="XP_001797391.1">
    <property type="nucleotide sequence ID" value="XM_001797339.1"/>
</dbReference>
<dbReference type="PANTHER" id="PTHR40422:SF1">
    <property type="entry name" value="TRANSLATION MACHINERY-ASSOCIATED PROTEIN 17"/>
    <property type="match status" value="1"/>
</dbReference>
<dbReference type="AlphaFoldDB" id="Q0UMH8"/>
<reference evidence="3" key="1">
    <citation type="journal article" date="2007" name="Plant Cell">
        <title>Dothideomycete-plant interactions illuminated by genome sequencing and EST analysis of the wheat pathogen Stagonospora nodorum.</title>
        <authorList>
            <person name="Hane J.K."/>
            <person name="Lowe R.G."/>
            <person name="Solomon P.S."/>
            <person name="Tan K.C."/>
            <person name="Schoch C.L."/>
            <person name="Spatafora J.W."/>
            <person name="Crous P.W."/>
            <person name="Kodira C."/>
            <person name="Birren B.W."/>
            <person name="Galagan J.E."/>
            <person name="Torriani S.F."/>
            <person name="McDonald B.A."/>
            <person name="Oliver R.P."/>
        </authorList>
    </citation>
    <scope>NUCLEOTIDE SEQUENCE [LARGE SCALE GENOMIC DNA]</scope>
    <source>
        <strain evidence="3">SN15 / ATCC MYA-4574 / FGSC 10173</strain>
    </source>
</reference>
<dbReference type="STRING" id="321614.Q0UMH8"/>
<dbReference type="InterPro" id="IPR038966">
    <property type="entry name" value="TMA17"/>
</dbReference>
<dbReference type="eggNOG" id="ENOG502SB51">
    <property type="taxonomic scope" value="Eukaryota"/>
</dbReference>
<keyword evidence="1" id="KW-0175">Coiled coil</keyword>
<protein>
    <submittedName>
        <fullName evidence="2">Uncharacterized protein</fullName>
    </submittedName>
</protein>
<dbReference type="EMBL" id="CH445334">
    <property type="protein sequence ID" value="EAT85687.2"/>
    <property type="molecule type" value="Genomic_DNA"/>
</dbReference>
<dbReference type="HOGENOM" id="CLU_2644915_0_0_1"/>
<proteinExistence type="predicted"/>
<dbReference type="InParanoid" id="Q0UMH8"/>
<sequence length="84" mass="9847">MSHESHPITLTRFASALSELPIDAIYGKYAELRNNIAHMESSNKQLEDFARENDDRECYEALMENKMVIKRFEERIEALKREGD</sequence>
<dbReference type="Proteomes" id="UP000001055">
    <property type="component" value="Unassembled WGS sequence"/>
</dbReference>
<feature type="coiled-coil region" evidence="1">
    <location>
        <begin position="29"/>
        <end position="82"/>
    </location>
</feature>
<evidence type="ECO:0000313" key="2">
    <source>
        <dbReference type="EMBL" id="EAT85687.2"/>
    </source>
</evidence>
<name>Q0UMH8_PHANO</name>
<dbReference type="VEuPathDB" id="FungiDB:JI435_070360"/>
<evidence type="ECO:0000313" key="3">
    <source>
        <dbReference type="Proteomes" id="UP000001055"/>
    </source>
</evidence>
<organism evidence="2 3">
    <name type="scientific">Phaeosphaeria nodorum (strain SN15 / ATCC MYA-4574 / FGSC 10173)</name>
    <name type="common">Glume blotch fungus</name>
    <name type="synonym">Parastagonospora nodorum</name>
    <dbReference type="NCBI Taxonomy" id="321614"/>
    <lineage>
        <taxon>Eukaryota</taxon>
        <taxon>Fungi</taxon>
        <taxon>Dikarya</taxon>
        <taxon>Ascomycota</taxon>
        <taxon>Pezizomycotina</taxon>
        <taxon>Dothideomycetes</taxon>
        <taxon>Pleosporomycetidae</taxon>
        <taxon>Pleosporales</taxon>
        <taxon>Pleosporineae</taxon>
        <taxon>Phaeosphaeriaceae</taxon>
        <taxon>Parastagonospora</taxon>
    </lineage>
</organism>
<dbReference type="GeneID" id="5974281"/>
<gene>
    <name evidence="2" type="ORF">SNOG_07036</name>
</gene>
<accession>Q0UMH8</accession>